<organism evidence="4 5">
    <name type="scientific">Lentinula raphanica</name>
    <dbReference type="NCBI Taxonomy" id="153919"/>
    <lineage>
        <taxon>Eukaryota</taxon>
        <taxon>Fungi</taxon>
        <taxon>Dikarya</taxon>
        <taxon>Basidiomycota</taxon>
        <taxon>Agaricomycotina</taxon>
        <taxon>Agaricomycetes</taxon>
        <taxon>Agaricomycetidae</taxon>
        <taxon>Agaricales</taxon>
        <taxon>Marasmiineae</taxon>
        <taxon>Omphalotaceae</taxon>
        <taxon>Lentinula</taxon>
    </lineage>
</organism>
<evidence type="ECO:0000313" key="4">
    <source>
        <dbReference type="EMBL" id="KAJ3839985.1"/>
    </source>
</evidence>
<comment type="caution">
    <text evidence="4">The sequence shown here is derived from an EMBL/GenBank/DDBJ whole genome shotgun (WGS) entry which is preliminary data.</text>
</comment>
<gene>
    <name evidence="4" type="ORF">F5878DRAFT_534545</name>
</gene>
<evidence type="ECO:0000256" key="3">
    <source>
        <dbReference type="RuleBase" id="RU362118"/>
    </source>
</evidence>
<name>A0AA38UG69_9AGAR</name>
<dbReference type="GO" id="GO:0003962">
    <property type="term" value="F:cystathionine gamma-synthase activity"/>
    <property type="evidence" value="ECO:0007669"/>
    <property type="project" value="TreeGrafter"/>
</dbReference>
<dbReference type="PANTHER" id="PTHR42699:SF1">
    <property type="entry name" value="CYSTATHIONINE GAMMA-SYNTHASE-RELATED"/>
    <property type="match status" value="1"/>
</dbReference>
<keyword evidence="4" id="KW-0808">Transferase</keyword>
<dbReference type="PANTHER" id="PTHR42699">
    <property type="match status" value="1"/>
</dbReference>
<dbReference type="AlphaFoldDB" id="A0AA38UG69"/>
<proteinExistence type="inferred from homology"/>
<dbReference type="Gene3D" id="3.40.640.10">
    <property type="entry name" value="Type I PLP-dependent aspartate aminotransferase-like (Major domain)"/>
    <property type="match status" value="1"/>
</dbReference>
<evidence type="ECO:0000256" key="2">
    <source>
        <dbReference type="ARBA" id="ARBA00022898"/>
    </source>
</evidence>
<evidence type="ECO:0000313" key="5">
    <source>
        <dbReference type="Proteomes" id="UP001163846"/>
    </source>
</evidence>
<dbReference type="GO" id="GO:0030170">
    <property type="term" value="F:pyridoxal phosphate binding"/>
    <property type="evidence" value="ECO:0007669"/>
    <property type="project" value="InterPro"/>
</dbReference>
<comment type="cofactor">
    <cofactor evidence="1 3">
        <name>pyridoxal 5'-phosphate</name>
        <dbReference type="ChEBI" id="CHEBI:597326"/>
    </cofactor>
</comment>
<dbReference type="GO" id="GO:0019346">
    <property type="term" value="P:transsulfuration"/>
    <property type="evidence" value="ECO:0007669"/>
    <property type="project" value="InterPro"/>
</dbReference>
<comment type="similarity">
    <text evidence="3">Belongs to the trans-sulfuration enzymes family.</text>
</comment>
<dbReference type="Pfam" id="PF01053">
    <property type="entry name" value="Cys_Met_Meta_PP"/>
    <property type="match status" value="1"/>
</dbReference>
<reference evidence="4" key="1">
    <citation type="submission" date="2022-08" db="EMBL/GenBank/DDBJ databases">
        <authorList>
            <consortium name="DOE Joint Genome Institute"/>
            <person name="Min B."/>
            <person name="Riley R."/>
            <person name="Sierra-Patev S."/>
            <person name="Naranjo-Ortiz M."/>
            <person name="Looney B."/>
            <person name="Konkel Z."/>
            <person name="Slot J.C."/>
            <person name="Sakamoto Y."/>
            <person name="Steenwyk J.L."/>
            <person name="Rokas A."/>
            <person name="Carro J."/>
            <person name="Camarero S."/>
            <person name="Ferreira P."/>
            <person name="Molpeceres G."/>
            <person name="Ruiz-Duenas F.J."/>
            <person name="Serrano A."/>
            <person name="Henrissat B."/>
            <person name="Drula E."/>
            <person name="Hughes K.W."/>
            <person name="Mata J.L."/>
            <person name="Ishikawa N.K."/>
            <person name="Vargas-Isla R."/>
            <person name="Ushijima S."/>
            <person name="Smith C.A."/>
            <person name="Ahrendt S."/>
            <person name="Andreopoulos W."/>
            <person name="He G."/>
            <person name="Labutti K."/>
            <person name="Lipzen A."/>
            <person name="Ng V."/>
            <person name="Sandor L."/>
            <person name="Barry K."/>
            <person name="Martinez A.T."/>
            <person name="Xiao Y."/>
            <person name="Gibbons J.G."/>
            <person name="Terashima K."/>
            <person name="Hibbett D.S."/>
            <person name="Grigoriev I.V."/>
        </authorList>
    </citation>
    <scope>NUCLEOTIDE SEQUENCE</scope>
    <source>
        <strain evidence="4">TFB9207</strain>
    </source>
</reference>
<evidence type="ECO:0000256" key="1">
    <source>
        <dbReference type="ARBA" id="ARBA00001933"/>
    </source>
</evidence>
<dbReference type="InterPro" id="IPR015424">
    <property type="entry name" value="PyrdxlP-dep_Trfase"/>
</dbReference>
<dbReference type="Proteomes" id="UP001163846">
    <property type="component" value="Unassembled WGS sequence"/>
</dbReference>
<dbReference type="InterPro" id="IPR000277">
    <property type="entry name" value="Cys/Met-Metab_PyrdxlP-dep_enz"/>
</dbReference>
<dbReference type="InterPro" id="IPR051750">
    <property type="entry name" value="Trans-sulfuration_enzymes"/>
</dbReference>
<dbReference type="SUPFAM" id="SSF53383">
    <property type="entry name" value="PLP-dependent transferases"/>
    <property type="match status" value="1"/>
</dbReference>
<sequence length="568" mass="63945">MLLQRNPPLDHCIPPNTPHSVIQSLPTWQDNVYRAIGRPSTGIPETCYPRFVIHPFVRPLIQMSLEALNASTDQTCFLFPSMRLAKAFRSYMYLQFPSSFSEHAEIRCVSNTLNPPPGYDIFAVRFHVDQRRMAMKFWTFSGAGISSRLAENCISRQNGNLDSTLGLPNVPDHEYSDFYNSHIPLTSASEAKEKIKYRYAGIDVDDITKNVRGVEGIKTSDVYLYPAGMNAIWNIHQMLHDVCKPDADTRVYLTAHVNVLYVDSYKLIDTTSSGFHFFTNETLDDLERLLQSDDNAVLGIFTDFPGNPHLRSADLPRLRQIADKHELPIIIDETAGCHLNVALLEYADIVVASLTKVFSGFANVLGGALLLNPQSSFYARFKAHLDANYEDNYFDADALVMELNSRGFEERLHKINNNAEALADWLFDRSKVGGEMNTVIEEVFYPKYQCREHYERCMRPIESSGIDAQCMGKNKFKPGYSGTVALSFTSLEAAKTFYEGCQCYKGTTLGTVVTLLSPFVAIAFPPDKMDWVREHGMTEALVRFTVGTEDISRILNSVEAALFAAEKC</sequence>
<keyword evidence="2 3" id="KW-0663">Pyridoxal phosphate</keyword>
<keyword evidence="5" id="KW-1185">Reference proteome</keyword>
<dbReference type="InterPro" id="IPR015422">
    <property type="entry name" value="PyrdxlP-dep_Trfase_small"/>
</dbReference>
<dbReference type="InterPro" id="IPR015421">
    <property type="entry name" value="PyrdxlP-dep_Trfase_major"/>
</dbReference>
<accession>A0AA38UG69</accession>
<dbReference type="EMBL" id="MU806100">
    <property type="protein sequence ID" value="KAJ3839985.1"/>
    <property type="molecule type" value="Genomic_DNA"/>
</dbReference>
<dbReference type="Gene3D" id="3.90.1150.10">
    <property type="entry name" value="Aspartate Aminotransferase, domain 1"/>
    <property type="match status" value="1"/>
</dbReference>
<protein>
    <submittedName>
        <fullName evidence="4">PLP-dependent transferase</fullName>
    </submittedName>
</protein>